<feature type="transmembrane region" description="Helical" evidence="14">
    <location>
        <begin position="114"/>
        <end position="134"/>
    </location>
</feature>
<proteinExistence type="inferred from homology"/>
<keyword evidence="5" id="KW-0107">Calcium channel</keyword>
<comment type="subunit">
    <text evidence="13">Homomultimer. Associates with the dally/ magu complex.</text>
</comment>
<organism evidence="15 16">
    <name type="scientific">Dinothrombium tinctorium</name>
    <dbReference type="NCBI Taxonomy" id="1965070"/>
    <lineage>
        <taxon>Eukaryota</taxon>
        <taxon>Metazoa</taxon>
        <taxon>Ecdysozoa</taxon>
        <taxon>Arthropoda</taxon>
        <taxon>Chelicerata</taxon>
        <taxon>Arachnida</taxon>
        <taxon>Acari</taxon>
        <taxon>Acariformes</taxon>
        <taxon>Trombidiformes</taxon>
        <taxon>Prostigmata</taxon>
        <taxon>Anystina</taxon>
        <taxon>Parasitengona</taxon>
        <taxon>Trombidioidea</taxon>
        <taxon>Trombidiidae</taxon>
        <taxon>Dinothrombium</taxon>
    </lineage>
</organism>
<comment type="subcellular location">
    <subcellularLocation>
        <location evidence="1">Cytoplasmic vesicle</location>
        <location evidence="1">Secretory vesicle</location>
        <location evidence="1">Synaptic vesicle membrane</location>
        <topology evidence="1">Multi-pass membrane protein</topology>
    </subcellularLocation>
    <subcellularLocation>
        <location evidence="12">Presynaptic cell membrane</location>
    </subcellularLocation>
</comment>
<evidence type="ECO:0000256" key="5">
    <source>
        <dbReference type="ARBA" id="ARBA00022673"/>
    </source>
</evidence>
<keyword evidence="4" id="KW-0406">Ion transport</keyword>
<sequence>MMSSPTDSGSVPVQQSNWWLETWRNYICAALAMLEALMAIPTFISVFPSCIITGIVQLLAAIVTIAIEAPAIVSFLRFAQPIGSMIDTKPQWMKAVFYVIIALIPSFFGCVGFTHWLGIIAGLGVAAVYGMIILGPKASRDQMKFQAGSVPAGGQPYSPTSP</sequence>
<dbReference type="GO" id="GO:0005262">
    <property type="term" value="F:calcium channel activity"/>
    <property type="evidence" value="ECO:0007669"/>
    <property type="project" value="UniProtKB-KW"/>
</dbReference>
<keyword evidence="11" id="KW-0968">Cytoplasmic vesicle</keyword>
<gene>
    <name evidence="15" type="ORF">B4U79_14634</name>
</gene>
<keyword evidence="10" id="KW-0407">Ion channel</keyword>
<evidence type="ECO:0000256" key="12">
    <source>
        <dbReference type="ARBA" id="ARBA00034111"/>
    </source>
</evidence>
<evidence type="ECO:0000313" key="16">
    <source>
        <dbReference type="Proteomes" id="UP000285301"/>
    </source>
</evidence>
<evidence type="ECO:0000256" key="3">
    <source>
        <dbReference type="ARBA" id="ARBA00016120"/>
    </source>
</evidence>
<dbReference type="GO" id="GO:0042734">
    <property type="term" value="C:presynaptic membrane"/>
    <property type="evidence" value="ECO:0007669"/>
    <property type="project" value="UniProtKB-SubCell"/>
</dbReference>
<evidence type="ECO:0000256" key="7">
    <source>
        <dbReference type="ARBA" id="ARBA00022989"/>
    </source>
</evidence>
<evidence type="ECO:0000256" key="6">
    <source>
        <dbReference type="ARBA" id="ARBA00022692"/>
    </source>
</evidence>
<dbReference type="GO" id="GO:0030672">
    <property type="term" value="C:synaptic vesicle membrane"/>
    <property type="evidence" value="ECO:0007669"/>
    <property type="project" value="UniProtKB-SubCell"/>
</dbReference>
<protein>
    <recommendedName>
        <fullName evidence="3">Calcium channel flower</fullName>
    </recommendedName>
</protein>
<keyword evidence="4" id="KW-0813">Transport</keyword>
<keyword evidence="6 14" id="KW-0812">Transmembrane</keyword>
<dbReference type="PANTHER" id="PTHR13314">
    <property type="entry name" value="CALCIUM CHANNEL FLOWER HOMOLOG"/>
    <property type="match status" value="1"/>
</dbReference>
<dbReference type="InterPro" id="IPR019365">
    <property type="entry name" value="TVP18/Ca-channel_flower"/>
</dbReference>
<evidence type="ECO:0000256" key="9">
    <source>
        <dbReference type="ARBA" id="ARBA00023273"/>
    </source>
</evidence>
<evidence type="ECO:0000256" key="13">
    <source>
        <dbReference type="ARBA" id="ARBA00046506"/>
    </source>
</evidence>
<keyword evidence="4" id="KW-0109">Calcium transport</keyword>
<keyword evidence="16" id="KW-1185">Reference proteome</keyword>
<evidence type="ECO:0000256" key="1">
    <source>
        <dbReference type="ARBA" id="ARBA00004644"/>
    </source>
</evidence>
<comment type="similarity">
    <text evidence="2">Belongs to the calcium channel flower family.</text>
</comment>
<keyword evidence="9" id="KW-0966">Cell projection</keyword>
<evidence type="ECO:0000256" key="2">
    <source>
        <dbReference type="ARBA" id="ARBA00010023"/>
    </source>
</evidence>
<dbReference type="EMBL" id="NCKU01001047">
    <property type="protein sequence ID" value="RWS13260.1"/>
    <property type="molecule type" value="Genomic_DNA"/>
</dbReference>
<evidence type="ECO:0000256" key="4">
    <source>
        <dbReference type="ARBA" id="ARBA00022568"/>
    </source>
</evidence>
<dbReference type="Pfam" id="PF10233">
    <property type="entry name" value="Cg6151-P"/>
    <property type="match status" value="1"/>
</dbReference>
<evidence type="ECO:0000256" key="11">
    <source>
        <dbReference type="ARBA" id="ARBA00023329"/>
    </source>
</evidence>
<feature type="transmembrane region" description="Helical" evidence="14">
    <location>
        <begin position="54"/>
        <end position="79"/>
    </location>
</feature>
<dbReference type="PANTHER" id="PTHR13314:SF2">
    <property type="entry name" value="CALCIUM CHANNEL FLOWER HOMOLOG"/>
    <property type="match status" value="1"/>
</dbReference>
<feature type="transmembrane region" description="Helical" evidence="14">
    <location>
        <begin position="26"/>
        <end position="48"/>
    </location>
</feature>
<evidence type="ECO:0000313" key="15">
    <source>
        <dbReference type="EMBL" id="RWS13260.1"/>
    </source>
</evidence>
<feature type="transmembrane region" description="Helical" evidence="14">
    <location>
        <begin position="91"/>
        <end position="108"/>
    </location>
</feature>
<dbReference type="GO" id="GO:0016192">
    <property type="term" value="P:vesicle-mediated transport"/>
    <property type="evidence" value="ECO:0007669"/>
    <property type="project" value="TreeGrafter"/>
</dbReference>
<keyword evidence="4" id="KW-0106">Calcium</keyword>
<dbReference type="SMART" id="SM01077">
    <property type="entry name" value="Cg6151-P"/>
    <property type="match status" value="1"/>
</dbReference>
<evidence type="ECO:0000256" key="14">
    <source>
        <dbReference type="SAM" id="Phobius"/>
    </source>
</evidence>
<accession>A0A443RDD3</accession>
<evidence type="ECO:0000256" key="8">
    <source>
        <dbReference type="ARBA" id="ARBA00023136"/>
    </source>
</evidence>
<keyword evidence="8 14" id="KW-0472">Membrane</keyword>
<dbReference type="OrthoDB" id="9934994at2759"/>
<evidence type="ECO:0000256" key="10">
    <source>
        <dbReference type="ARBA" id="ARBA00023303"/>
    </source>
</evidence>
<keyword evidence="7 14" id="KW-1133">Transmembrane helix</keyword>
<reference evidence="15 16" key="1">
    <citation type="journal article" date="2018" name="Gigascience">
        <title>Genomes of trombidid mites reveal novel predicted allergens and laterally-transferred genes associated with secondary metabolism.</title>
        <authorList>
            <person name="Dong X."/>
            <person name="Chaisiri K."/>
            <person name="Xia D."/>
            <person name="Armstrong S.D."/>
            <person name="Fang Y."/>
            <person name="Donnelly M.J."/>
            <person name="Kadowaki T."/>
            <person name="McGarry J.W."/>
            <person name="Darby A.C."/>
            <person name="Makepeace B.L."/>
        </authorList>
    </citation>
    <scope>NUCLEOTIDE SEQUENCE [LARGE SCALE GENOMIC DNA]</scope>
    <source>
        <strain evidence="15">UoL-WK</strain>
    </source>
</reference>
<dbReference type="AlphaFoldDB" id="A0A443RDD3"/>
<name>A0A443RDD3_9ACAR</name>
<comment type="caution">
    <text evidence="15">The sequence shown here is derived from an EMBL/GenBank/DDBJ whole genome shotgun (WGS) entry which is preliminary data.</text>
</comment>
<dbReference type="Proteomes" id="UP000285301">
    <property type="component" value="Unassembled WGS sequence"/>
</dbReference>